<comment type="caution">
    <text evidence="2">The sequence shown here is derived from an EMBL/GenBank/DDBJ whole genome shotgun (WGS) entry which is preliminary data.</text>
</comment>
<name>A0A9X1VEZ1_9BACL</name>
<keyword evidence="3" id="KW-1185">Reference proteome</keyword>
<evidence type="ECO:0000256" key="1">
    <source>
        <dbReference type="SAM" id="Phobius"/>
    </source>
</evidence>
<gene>
    <name evidence="2" type="ORF">MM817_03200</name>
</gene>
<dbReference type="EMBL" id="JALBUF010000035">
    <property type="protein sequence ID" value="MCI0184903.1"/>
    <property type="molecule type" value="Genomic_DNA"/>
</dbReference>
<keyword evidence="1" id="KW-1133">Transmembrane helix</keyword>
<evidence type="ECO:0000313" key="2">
    <source>
        <dbReference type="EMBL" id="MCI0184903.1"/>
    </source>
</evidence>
<dbReference type="RefSeq" id="WP_241716946.1">
    <property type="nucleotide sequence ID" value="NZ_JALBUF010000035.1"/>
</dbReference>
<evidence type="ECO:0000313" key="3">
    <source>
        <dbReference type="Proteomes" id="UP001139263"/>
    </source>
</evidence>
<feature type="transmembrane region" description="Helical" evidence="1">
    <location>
        <begin position="20"/>
        <end position="41"/>
    </location>
</feature>
<protein>
    <submittedName>
        <fullName evidence="2">Uncharacterized protein</fullName>
    </submittedName>
</protein>
<dbReference type="Proteomes" id="UP001139263">
    <property type="component" value="Unassembled WGS sequence"/>
</dbReference>
<proteinExistence type="predicted"/>
<feature type="transmembrane region" description="Helical" evidence="1">
    <location>
        <begin position="53"/>
        <end position="73"/>
    </location>
</feature>
<accession>A0A9X1VEZ1</accession>
<organism evidence="2 3">
    <name type="scientific">Sulfoacidibacillus ferrooxidans</name>
    <dbReference type="NCBI Taxonomy" id="2005001"/>
    <lineage>
        <taxon>Bacteria</taxon>
        <taxon>Bacillati</taxon>
        <taxon>Bacillota</taxon>
        <taxon>Bacilli</taxon>
        <taxon>Bacillales</taxon>
        <taxon>Alicyclobacillaceae</taxon>
        <taxon>Sulfoacidibacillus</taxon>
    </lineage>
</organism>
<sequence>MANVPSTHARHERPWFLPPIWLVLIITIVGTYGTGVVYHSLTTDDWNGSIGGILALLFAVLLLGTPLGMARYLQWIAKQNNKKRRTHP</sequence>
<keyword evidence="1" id="KW-0472">Membrane</keyword>
<reference evidence="2" key="1">
    <citation type="submission" date="2022-03" db="EMBL/GenBank/DDBJ databases">
        <title>Draft Genome Sequence of Firmicute Strain S0AB, a Heterotrophic Iron/Sulfur-Oxidizing Extreme Acidophile.</title>
        <authorList>
            <person name="Vergara E."/>
            <person name="Pakostova E."/>
            <person name="Johnson D.B."/>
            <person name="Holmes D.S."/>
        </authorList>
    </citation>
    <scope>NUCLEOTIDE SEQUENCE</scope>
    <source>
        <strain evidence="2">S0AB</strain>
    </source>
</reference>
<keyword evidence="1" id="KW-0812">Transmembrane</keyword>
<dbReference type="AlphaFoldDB" id="A0A9X1VEZ1"/>